<dbReference type="EMBL" id="MLHJ01000082">
    <property type="protein sequence ID" value="OOF41674.1"/>
    <property type="molecule type" value="Genomic_DNA"/>
</dbReference>
<dbReference type="SUPFAM" id="SSF53041">
    <property type="entry name" value="Resolvase-like"/>
    <property type="match status" value="1"/>
</dbReference>
<dbReference type="CDD" id="cd03768">
    <property type="entry name" value="SR_ResInv"/>
    <property type="match status" value="1"/>
</dbReference>
<evidence type="ECO:0000313" key="7">
    <source>
        <dbReference type="EMBL" id="OOF41674.1"/>
    </source>
</evidence>
<dbReference type="SMART" id="SM00857">
    <property type="entry name" value="Resolvase"/>
    <property type="match status" value="1"/>
</dbReference>
<gene>
    <name evidence="7" type="ORF">BKK50_08290</name>
</gene>
<accession>A0A1V3IK71</accession>
<sequence>MALIGFARVSSVQQDLTLQLDKLEKAGCEKIFSGKHSGKEEANKQKLEELLNYVREGDVVVVTKLDRLGRSLKQVLTVLDRLKEKNVGFKALEQPIDTTKDNDPISIAMIQLLGLFAEMERNFIVSRTTEGRLNKGVKGGRKPLSPEIRAKIAKETRKGDSASVIAKRYGVTPRTVYRVRAESKGITQIRENQNHLFK</sequence>
<dbReference type="GO" id="GO:0000150">
    <property type="term" value="F:DNA strand exchange activity"/>
    <property type="evidence" value="ECO:0007669"/>
    <property type="project" value="InterPro"/>
</dbReference>
<keyword evidence="4" id="KW-0233">DNA recombination</keyword>
<dbReference type="Gene3D" id="1.10.10.60">
    <property type="entry name" value="Homeodomain-like"/>
    <property type="match status" value="1"/>
</dbReference>
<evidence type="ECO:0000256" key="3">
    <source>
        <dbReference type="ARBA" id="ARBA00023125"/>
    </source>
</evidence>
<dbReference type="InterPro" id="IPR050639">
    <property type="entry name" value="SSR_resolvase"/>
</dbReference>
<dbReference type="PROSITE" id="PS00398">
    <property type="entry name" value="RECOMBINASES_2"/>
    <property type="match status" value="1"/>
</dbReference>
<dbReference type="GO" id="GO:0003677">
    <property type="term" value="F:DNA binding"/>
    <property type="evidence" value="ECO:0007669"/>
    <property type="project" value="UniProtKB-KW"/>
</dbReference>
<dbReference type="SUPFAM" id="SSF46689">
    <property type="entry name" value="Homeodomain-like"/>
    <property type="match status" value="1"/>
</dbReference>
<dbReference type="Pfam" id="PF13384">
    <property type="entry name" value="HTH_23"/>
    <property type="match status" value="1"/>
</dbReference>
<protein>
    <submittedName>
        <fullName evidence="7">Resolvase</fullName>
    </submittedName>
</protein>
<feature type="active site" description="O-(5'-phospho-DNA)-serine intermediate" evidence="5">
    <location>
        <position position="10"/>
    </location>
</feature>
<name>A0A1V3IK71_9PAST</name>
<feature type="domain" description="Resolvase/invertase-type recombinase catalytic" evidence="6">
    <location>
        <begin position="2"/>
        <end position="139"/>
    </location>
</feature>
<dbReference type="Proteomes" id="UP000189433">
    <property type="component" value="Unassembled WGS sequence"/>
</dbReference>
<dbReference type="InterPro" id="IPR009057">
    <property type="entry name" value="Homeodomain-like_sf"/>
</dbReference>
<keyword evidence="3" id="KW-0238">DNA-binding</keyword>
<reference evidence="7 8" key="1">
    <citation type="submission" date="2016-10" db="EMBL/GenBank/DDBJ databases">
        <title>Rodentibacter gen. nov. and new species.</title>
        <authorList>
            <person name="Christensen H."/>
        </authorList>
    </citation>
    <scope>NUCLEOTIDE SEQUENCE [LARGE SCALE GENOMIC DNA]</scope>
    <source>
        <strain evidence="7 8">CCUG17206</strain>
    </source>
</reference>
<dbReference type="AlphaFoldDB" id="A0A1V3IK71"/>
<dbReference type="STRING" id="1908260.BKK50_08290"/>
<organism evidence="7 8">
    <name type="scientific">Rodentibacter rarus</name>
    <dbReference type="NCBI Taxonomy" id="1908260"/>
    <lineage>
        <taxon>Bacteria</taxon>
        <taxon>Pseudomonadati</taxon>
        <taxon>Pseudomonadota</taxon>
        <taxon>Gammaproteobacteria</taxon>
        <taxon>Pasteurellales</taxon>
        <taxon>Pasteurellaceae</taxon>
        <taxon>Rodentibacter</taxon>
    </lineage>
</organism>
<comment type="caution">
    <text evidence="7">The sequence shown here is derived from an EMBL/GenBank/DDBJ whole genome shotgun (WGS) entry which is preliminary data.</text>
</comment>
<dbReference type="Gene3D" id="3.40.50.1390">
    <property type="entry name" value="Resolvase, N-terminal catalytic domain"/>
    <property type="match status" value="1"/>
</dbReference>
<dbReference type="GO" id="GO:0015074">
    <property type="term" value="P:DNA integration"/>
    <property type="evidence" value="ECO:0007669"/>
    <property type="project" value="UniProtKB-KW"/>
</dbReference>
<evidence type="ECO:0000256" key="4">
    <source>
        <dbReference type="ARBA" id="ARBA00023172"/>
    </source>
</evidence>
<evidence type="ECO:0000256" key="1">
    <source>
        <dbReference type="ARBA" id="ARBA00009913"/>
    </source>
</evidence>
<evidence type="ECO:0000256" key="5">
    <source>
        <dbReference type="PIRSR" id="PIRSR606118-50"/>
    </source>
</evidence>
<keyword evidence="8" id="KW-1185">Reference proteome</keyword>
<dbReference type="PANTHER" id="PTHR30461:SF26">
    <property type="entry name" value="RESOLVASE HOMOLOG YNEB"/>
    <property type="match status" value="1"/>
</dbReference>
<dbReference type="InterPro" id="IPR036162">
    <property type="entry name" value="Resolvase-like_N_sf"/>
</dbReference>
<dbReference type="RefSeq" id="WP_077417181.1">
    <property type="nucleotide sequence ID" value="NZ_MLHJ01000082.1"/>
</dbReference>
<dbReference type="InterPro" id="IPR006119">
    <property type="entry name" value="Resolv_N"/>
</dbReference>
<evidence type="ECO:0000259" key="6">
    <source>
        <dbReference type="PROSITE" id="PS51736"/>
    </source>
</evidence>
<dbReference type="PROSITE" id="PS51736">
    <property type="entry name" value="RECOMBINASES_3"/>
    <property type="match status" value="1"/>
</dbReference>
<dbReference type="Pfam" id="PF00239">
    <property type="entry name" value="Resolvase"/>
    <property type="match status" value="1"/>
</dbReference>
<dbReference type="InterPro" id="IPR006118">
    <property type="entry name" value="Recombinase_CS"/>
</dbReference>
<evidence type="ECO:0000256" key="2">
    <source>
        <dbReference type="ARBA" id="ARBA00022908"/>
    </source>
</evidence>
<keyword evidence="2" id="KW-0229">DNA integration</keyword>
<dbReference type="PANTHER" id="PTHR30461">
    <property type="entry name" value="DNA-INVERTASE FROM LAMBDOID PROPHAGE"/>
    <property type="match status" value="1"/>
</dbReference>
<comment type="similarity">
    <text evidence="1">Belongs to the site-specific recombinase resolvase family.</text>
</comment>
<evidence type="ECO:0000313" key="8">
    <source>
        <dbReference type="Proteomes" id="UP000189433"/>
    </source>
</evidence>
<proteinExistence type="inferred from homology"/>
<dbReference type="OrthoDB" id="9786476at2"/>